<name>H6R4I1_NOCCG</name>
<dbReference type="KEGG" id="ncy:NOCYR_1250"/>
<dbReference type="AlphaFoldDB" id="H6R4I1"/>
<dbReference type="RefSeq" id="WP_014349517.1">
    <property type="nucleotide sequence ID" value="NC_016887.1"/>
</dbReference>
<dbReference type="Proteomes" id="UP000008190">
    <property type="component" value="Chromosome"/>
</dbReference>
<dbReference type="HOGENOM" id="CLU_3155445_0_0_11"/>
<organism evidence="1 2">
    <name type="scientific">Nocardia cyriacigeorgica (strain GUH-2)</name>
    <dbReference type="NCBI Taxonomy" id="1127134"/>
    <lineage>
        <taxon>Bacteria</taxon>
        <taxon>Bacillati</taxon>
        <taxon>Actinomycetota</taxon>
        <taxon>Actinomycetes</taxon>
        <taxon>Mycobacteriales</taxon>
        <taxon>Nocardiaceae</taxon>
        <taxon>Nocardia</taxon>
    </lineage>
</organism>
<sequence length="48" mass="4867">MPAAAAYLVASAGSVRMEQARPGRTVRLSALSGGAVDGPEQVRDPGSR</sequence>
<dbReference type="STRING" id="1127134.NOCYR_1250"/>
<evidence type="ECO:0000313" key="2">
    <source>
        <dbReference type="Proteomes" id="UP000008190"/>
    </source>
</evidence>
<gene>
    <name evidence="1" type="ordered locus">NOCYR_1250</name>
</gene>
<reference evidence="1 2" key="1">
    <citation type="journal article" date="2012" name="J. Bacteriol.">
        <title>Genome sequence of the human- and animal-pathogenic strain Nocardia cyriacigeorgica GUH-2.</title>
        <authorList>
            <person name="Zoropogui A."/>
            <person name="Pujic P."/>
            <person name="Normand P."/>
            <person name="Barbe V."/>
            <person name="Beaman B."/>
            <person name="Beaman L."/>
            <person name="Boiron P."/>
            <person name="Colinon C."/>
            <person name="Deredjian A."/>
            <person name="Graindorge A."/>
            <person name="Mangenot S."/>
            <person name="Nazaret S."/>
            <person name="Neto M."/>
            <person name="Petit S."/>
            <person name="Roche D."/>
            <person name="Vallenet D."/>
            <person name="Rodriguez-Nava V."/>
            <person name="Richard Y."/>
            <person name="Cournoyer B."/>
            <person name="Blaha D."/>
        </authorList>
    </citation>
    <scope>NUCLEOTIDE SEQUENCE [LARGE SCALE GENOMIC DNA]</scope>
    <source>
        <strain evidence="1 2">GUH-2</strain>
    </source>
</reference>
<dbReference type="EMBL" id="FO082843">
    <property type="protein sequence ID" value="CCF62050.1"/>
    <property type="molecule type" value="Genomic_DNA"/>
</dbReference>
<proteinExistence type="predicted"/>
<accession>H6R4I1</accession>
<protein>
    <submittedName>
        <fullName evidence="1">Uncharacterized protein</fullName>
    </submittedName>
</protein>
<keyword evidence="2" id="KW-1185">Reference proteome</keyword>
<evidence type="ECO:0000313" key="1">
    <source>
        <dbReference type="EMBL" id="CCF62050.1"/>
    </source>
</evidence>